<proteinExistence type="inferred from homology"/>
<dbReference type="GO" id="GO:0003688">
    <property type="term" value="F:DNA replication origin binding"/>
    <property type="evidence" value="ECO:0007669"/>
    <property type="project" value="UniProtKB-UniRule"/>
</dbReference>
<dbReference type="Pfam" id="PF04084">
    <property type="entry name" value="RecA-like_ORC2"/>
    <property type="match status" value="1"/>
</dbReference>
<sequence>MEDSGDERGSNSLVSDAESDSEAENVGHDRTQWAALKLGLDGSNTPGHFPSTFDAYFTQASRTSRTSSNVFSQLIPPLTPEEYHERINALKNMPELDERMTLLESSHASYFPAFLTELATGFNILFYGFGSKRKLLNKFAKSCAKKGHVVVANGFFPSFTLKDLLASCEQIVGAPDVPNTGSGHEAQCRRILAKYIQKPVARHLFIVIHNIDSAAFRTERARSCLASLASHPSIHLISSVDHIMAPMLFSTTDNFGRSDLNAYNIDRKLPSGGFSWVWHDLTTMQPYDFELAYADHTSYAGASATGQRGSGHANASAALGGGTISEGAARHVLASVTQKAKRLFALLCTRQCATIDAAAAETGAPVQTSSQIATSYELLFAAARDEFIATNDTAMRALLGEFRDHGLVVSTSSPDGGDSLWIPLPKVALVRLTGDIN</sequence>
<dbReference type="Pfam" id="PF24882">
    <property type="entry name" value="WHD_ORC2"/>
    <property type="match status" value="1"/>
</dbReference>
<evidence type="ECO:0000256" key="5">
    <source>
        <dbReference type="RuleBase" id="RU368084"/>
    </source>
</evidence>
<feature type="region of interest" description="Disordered" evidence="6">
    <location>
        <begin position="1"/>
        <end position="27"/>
    </location>
</feature>
<evidence type="ECO:0000313" key="9">
    <source>
        <dbReference type="EMBL" id="THH05398.1"/>
    </source>
</evidence>
<dbReference type="PANTHER" id="PTHR14052">
    <property type="entry name" value="ORIGIN RECOGNITION COMPLEX SUBUNIT 2"/>
    <property type="match status" value="1"/>
</dbReference>
<dbReference type="EMBL" id="SGPK01000264">
    <property type="protein sequence ID" value="THH05398.1"/>
    <property type="molecule type" value="Genomic_DNA"/>
</dbReference>
<name>A0A4S4L400_9AGAM</name>
<keyword evidence="4 5" id="KW-0539">Nucleus</keyword>
<feature type="domain" description="Origin recognition complex subunit 2 RecA-like" evidence="7">
    <location>
        <begin position="102"/>
        <end position="281"/>
    </location>
</feature>
<keyword evidence="10" id="KW-1185">Reference proteome</keyword>
<dbReference type="InterPro" id="IPR056773">
    <property type="entry name" value="WHD_ORC2"/>
</dbReference>
<accession>A0A4S4L400</accession>
<dbReference type="GO" id="GO:0005664">
    <property type="term" value="C:nuclear origin of replication recognition complex"/>
    <property type="evidence" value="ECO:0007669"/>
    <property type="project" value="UniProtKB-UniRule"/>
</dbReference>
<evidence type="ECO:0000256" key="3">
    <source>
        <dbReference type="ARBA" id="ARBA00022705"/>
    </source>
</evidence>
<gene>
    <name evidence="9" type="ORF">EW145_g4826</name>
</gene>
<dbReference type="InterPro" id="IPR007220">
    <property type="entry name" value="ORC2"/>
</dbReference>
<dbReference type="OrthoDB" id="346673at2759"/>
<dbReference type="GO" id="GO:0006260">
    <property type="term" value="P:DNA replication"/>
    <property type="evidence" value="ECO:0007669"/>
    <property type="project" value="UniProtKB-UniRule"/>
</dbReference>
<dbReference type="InterPro" id="IPR056772">
    <property type="entry name" value="RecA-like_ORC2"/>
</dbReference>
<dbReference type="Proteomes" id="UP000308199">
    <property type="component" value="Unassembled WGS sequence"/>
</dbReference>
<evidence type="ECO:0000313" key="10">
    <source>
        <dbReference type="Proteomes" id="UP000308199"/>
    </source>
</evidence>
<comment type="function">
    <text evidence="5">Component of the origin recognition complex (ORC) that binds origins of replication. DNA-binding is ATP-dependent. ORC is required to assemble the pre-replication complex necessary to initiate DNA replication.</text>
</comment>
<dbReference type="AlphaFoldDB" id="A0A4S4L400"/>
<evidence type="ECO:0000256" key="1">
    <source>
        <dbReference type="ARBA" id="ARBA00004123"/>
    </source>
</evidence>
<evidence type="ECO:0000259" key="8">
    <source>
        <dbReference type="Pfam" id="PF24882"/>
    </source>
</evidence>
<keyword evidence="3 5" id="KW-0235">DNA replication</keyword>
<evidence type="ECO:0000256" key="6">
    <source>
        <dbReference type="SAM" id="MobiDB-lite"/>
    </source>
</evidence>
<protein>
    <recommendedName>
        <fullName evidence="5">Origin recognition complex subunit 2</fullName>
    </recommendedName>
</protein>
<feature type="domain" description="Origin recognition complex subunit 2 winged-helix" evidence="8">
    <location>
        <begin position="369"/>
        <end position="426"/>
    </location>
</feature>
<reference evidence="9 10" key="1">
    <citation type="submission" date="2019-02" db="EMBL/GenBank/DDBJ databases">
        <title>Genome sequencing of the rare red list fungi Phellinidium pouzarii.</title>
        <authorList>
            <person name="Buettner E."/>
            <person name="Kellner H."/>
        </authorList>
    </citation>
    <scope>NUCLEOTIDE SEQUENCE [LARGE SCALE GENOMIC DNA]</scope>
    <source>
        <strain evidence="9 10">DSM 108285</strain>
    </source>
</reference>
<comment type="caution">
    <text evidence="9">The sequence shown here is derived from an EMBL/GenBank/DDBJ whole genome shotgun (WGS) entry which is preliminary data.</text>
</comment>
<evidence type="ECO:0000256" key="4">
    <source>
        <dbReference type="ARBA" id="ARBA00023242"/>
    </source>
</evidence>
<dbReference type="PANTHER" id="PTHR14052:SF0">
    <property type="entry name" value="ORIGIN RECOGNITION COMPLEX SUBUNIT 2"/>
    <property type="match status" value="1"/>
</dbReference>
<comment type="subcellular location">
    <subcellularLocation>
        <location evidence="1 5">Nucleus</location>
    </subcellularLocation>
</comment>
<comment type="similarity">
    <text evidence="2 5">Belongs to the ORC2 family.</text>
</comment>
<evidence type="ECO:0000256" key="2">
    <source>
        <dbReference type="ARBA" id="ARBA00007421"/>
    </source>
</evidence>
<evidence type="ECO:0000259" key="7">
    <source>
        <dbReference type="Pfam" id="PF04084"/>
    </source>
</evidence>
<comment type="subunit">
    <text evidence="5">Component of the origin recognition complex (ORC).</text>
</comment>
<organism evidence="9 10">
    <name type="scientific">Phellinidium pouzarii</name>
    <dbReference type="NCBI Taxonomy" id="167371"/>
    <lineage>
        <taxon>Eukaryota</taxon>
        <taxon>Fungi</taxon>
        <taxon>Dikarya</taxon>
        <taxon>Basidiomycota</taxon>
        <taxon>Agaricomycotina</taxon>
        <taxon>Agaricomycetes</taxon>
        <taxon>Hymenochaetales</taxon>
        <taxon>Hymenochaetaceae</taxon>
        <taxon>Phellinidium</taxon>
    </lineage>
</organism>